<keyword evidence="2 3" id="KW-0378">Hydrolase</keyword>
<dbReference type="InterPro" id="IPR002018">
    <property type="entry name" value="CarbesteraseB"/>
</dbReference>
<dbReference type="InterPro" id="IPR029058">
    <property type="entry name" value="AB_hydrolase_fold"/>
</dbReference>
<proteinExistence type="inferred from homology"/>
<dbReference type="GO" id="GO:0016787">
    <property type="term" value="F:hydrolase activity"/>
    <property type="evidence" value="ECO:0007669"/>
    <property type="project" value="UniProtKB-KW"/>
</dbReference>
<dbReference type="VEuPathDB" id="FungiDB:BO82DRAFT_387028"/>
<accession>A0A319BT69</accession>
<evidence type="ECO:0000259" key="4">
    <source>
        <dbReference type="Pfam" id="PF00135"/>
    </source>
</evidence>
<comment type="similarity">
    <text evidence="1 3">Belongs to the type-B carboxylesterase/lipase family.</text>
</comment>
<dbReference type="EMBL" id="KZ821750">
    <property type="protein sequence ID" value="PYH76806.1"/>
    <property type="molecule type" value="Genomic_DNA"/>
</dbReference>
<feature type="domain" description="Carboxylesterase type B" evidence="4">
    <location>
        <begin position="40"/>
        <end position="521"/>
    </location>
</feature>
<keyword evidence="6" id="KW-1185">Reference proteome</keyword>
<dbReference type="PANTHER" id="PTHR43142:SF6">
    <property type="entry name" value="PUTATIVE (AFU_ORTHOLOGUE AFUA_7G01710)-RELATED"/>
    <property type="match status" value="1"/>
</dbReference>
<name>A0A319BT69_9EURO</name>
<dbReference type="EC" id="3.1.1.-" evidence="3"/>
<dbReference type="Proteomes" id="UP000248340">
    <property type="component" value="Unassembled WGS sequence"/>
</dbReference>
<dbReference type="InterPro" id="IPR019826">
    <property type="entry name" value="Carboxylesterase_B_AS"/>
</dbReference>
<dbReference type="Pfam" id="PF00135">
    <property type="entry name" value="COesterase"/>
    <property type="match status" value="1"/>
</dbReference>
<dbReference type="PROSITE" id="PS00122">
    <property type="entry name" value="CARBOXYLESTERASE_B_1"/>
    <property type="match status" value="1"/>
</dbReference>
<evidence type="ECO:0000256" key="1">
    <source>
        <dbReference type="ARBA" id="ARBA00005964"/>
    </source>
</evidence>
<evidence type="ECO:0000313" key="5">
    <source>
        <dbReference type="EMBL" id="PYH76806.1"/>
    </source>
</evidence>
<reference evidence="5 6" key="1">
    <citation type="submission" date="2016-12" db="EMBL/GenBank/DDBJ databases">
        <title>The genomes of Aspergillus section Nigri reveals drivers in fungal speciation.</title>
        <authorList>
            <consortium name="DOE Joint Genome Institute"/>
            <person name="Vesth T.C."/>
            <person name="Nybo J."/>
            <person name="Theobald S."/>
            <person name="Brandl J."/>
            <person name="Frisvad J.C."/>
            <person name="Nielsen K.F."/>
            <person name="Lyhne E.K."/>
            <person name="Kogle M.E."/>
            <person name="Kuo A."/>
            <person name="Riley R."/>
            <person name="Clum A."/>
            <person name="Nolan M."/>
            <person name="Lipzen A."/>
            <person name="Salamov A."/>
            <person name="Henrissat B."/>
            <person name="Wiebenga A."/>
            <person name="De Vries R.P."/>
            <person name="Grigoriev I.V."/>
            <person name="Mortensen U.H."/>
            <person name="Andersen M.R."/>
            <person name="Baker S.E."/>
        </authorList>
    </citation>
    <scope>NUCLEOTIDE SEQUENCE [LARGE SCALE GENOMIC DNA]</scope>
    <source>
        <strain evidence="5 6">CBS 121591</strain>
    </source>
</reference>
<dbReference type="PANTHER" id="PTHR43142">
    <property type="entry name" value="CARBOXYLIC ESTER HYDROLASE"/>
    <property type="match status" value="1"/>
</dbReference>
<dbReference type="RefSeq" id="XP_025487006.1">
    <property type="nucleotide sequence ID" value="XM_025638285.1"/>
</dbReference>
<dbReference type="AlphaFoldDB" id="A0A319BT69"/>
<gene>
    <name evidence="5" type="ORF">BO82DRAFT_387028</name>
</gene>
<evidence type="ECO:0000313" key="6">
    <source>
        <dbReference type="Proteomes" id="UP000248340"/>
    </source>
</evidence>
<dbReference type="SUPFAM" id="SSF53474">
    <property type="entry name" value="alpha/beta-Hydrolases"/>
    <property type="match status" value="1"/>
</dbReference>
<dbReference type="STRING" id="1448315.A0A319BT69"/>
<dbReference type="Gene3D" id="3.40.50.1820">
    <property type="entry name" value="alpha/beta hydrolase"/>
    <property type="match status" value="1"/>
</dbReference>
<organism evidence="5 6">
    <name type="scientific">Aspergillus uvarum CBS 121591</name>
    <dbReference type="NCBI Taxonomy" id="1448315"/>
    <lineage>
        <taxon>Eukaryota</taxon>
        <taxon>Fungi</taxon>
        <taxon>Dikarya</taxon>
        <taxon>Ascomycota</taxon>
        <taxon>Pezizomycotina</taxon>
        <taxon>Eurotiomycetes</taxon>
        <taxon>Eurotiomycetidae</taxon>
        <taxon>Eurotiales</taxon>
        <taxon>Aspergillaceae</taxon>
        <taxon>Aspergillus</taxon>
        <taxon>Aspergillus subgen. Circumdati</taxon>
    </lineage>
</organism>
<dbReference type="OrthoDB" id="6846267at2759"/>
<sequence>MNSMSRTGSAVPAQAGIKASDISVPINDKSEFRGFCSVLGVAHFLGIQFAHVPARFRQARLVEFESRDAIVESTKFGPICPQISDGSRGHRRHLFVGAPAANQKQSEQNCLCLNIYAPMSALSSDKKIPVIVWIHGGGWSFENGNADFSGDFLIQHAVATGKPVIFVSINYRLGHFGFLSSSELTEEAVNFEEVGWANQGLYDQRLALQWVKNYIGLFGGDNTKVTISGESAGAWSVLAHLKSDQPLCQRGILQSAPFWSMLRPEDAQERFDKLVQRTGVPVSATAAEKLAALRSIPQEVLVTWNEGATSPVWDPKWFVGHGDPEQPLDSVGTFPAWVQAIVSGTMRDEMSVFGFVKLWKTKESVIASLRGGLFLPQDPSFCDEALHEYGIQQSSSDAAAVQGFVSVLADACFAPLPFNLANACRDPNSPPVYIYRFDQADEDENSVFKGAAYHVLDNTYTCRYPAVAGPTAPRSCQATANRFSEMMLRHAYGEAPWQSYRSSGAWNVFDGENTRVEIVDHGVQRWEKLLTTEARVIKFARLFATIVSNLPSQ</sequence>
<protein>
    <recommendedName>
        <fullName evidence="3">Carboxylic ester hydrolase</fullName>
        <ecNumber evidence="3">3.1.1.-</ecNumber>
    </recommendedName>
</protein>
<evidence type="ECO:0000256" key="3">
    <source>
        <dbReference type="RuleBase" id="RU361235"/>
    </source>
</evidence>
<evidence type="ECO:0000256" key="2">
    <source>
        <dbReference type="ARBA" id="ARBA00022801"/>
    </source>
</evidence>
<dbReference type="GeneID" id="37141027"/>